<dbReference type="Proteomes" id="UP000666240">
    <property type="component" value="Unassembled WGS sequence"/>
</dbReference>
<reference evidence="1" key="1">
    <citation type="submission" date="2021-03" db="EMBL/GenBank/DDBJ databases">
        <title>Genome sequencing and assembly of Tianweitania sediminis.</title>
        <authorList>
            <person name="Chhetri G."/>
        </authorList>
    </citation>
    <scope>NUCLEOTIDE SEQUENCE</scope>
    <source>
        <strain evidence="1">Z8</strain>
    </source>
</reference>
<proteinExistence type="predicted"/>
<organism evidence="1 2">
    <name type="scientific">Tianweitania sediminis</name>
    <dbReference type="NCBI Taxonomy" id="1502156"/>
    <lineage>
        <taxon>Bacteria</taxon>
        <taxon>Pseudomonadati</taxon>
        <taxon>Pseudomonadota</taxon>
        <taxon>Alphaproteobacteria</taxon>
        <taxon>Hyphomicrobiales</taxon>
        <taxon>Phyllobacteriaceae</taxon>
        <taxon>Tianweitania</taxon>
    </lineage>
</organism>
<protein>
    <submittedName>
        <fullName evidence="1">Phage major tail tube protein</fullName>
    </submittedName>
</protein>
<evidence type="ECO:0000313" key="2">
    <source>
        <dbReference type="Proteomes" id="UP000666240"/>
    </source>
</evidence>
<accession>A0A8J7R0M3</accession>
<dbReference type="AlphaFoldDB" id="A0A8J7R0M3"/>
<dbReference type="Pfam" id="PF04985">
    <property type="entry name" value="Phage_tube"/>
    <property type="match status" value="1"/>
</dbReference>
<dbReference type="InterPro" id="IPR006498">
    <property type="entry name" value="Tail_tube"/>
</dbReference>
<gene>
    <name evidence="1" type="ORF">J5Y06_06980</name>
</gene>
<keyword evidence="2" id="KW-1185">Reference proteome</keyword>
<sequence length="174" mass="18606">MAQSNLYLLTAVDVRRASRPGTSRANIITSLTMPGLVFATAEHNPGGGVMAANFAMPRIEAPEPAFTVKGIDTEAFVGMGEVDTFTFAGSLNMRGPGRGGVVPARAVIEGAITSWEPDESDPAEFQGCTHSIAEVTHYELTVAGKELFYVDLWERIIRVDGRDLMAPHRTALGA</sequence>
<dbReference type="RefSeq" id="WP_209334434.1">
    <property type="nucleotide sequence ID" value="NZ_JAGIYY010000002.1"/>
</dbReference>
<name>A0A8J7R0M3_9HYPH</name>
<dbReference type="EMBL" id="JAGIYY010000002">
    <property type="protein sequence ID" value="MBP0438388.1"/>
    <property type="molecule type" value="Genomic_DNA"/>
</dbReference>
<evidence type="ECO:0000313" key="1">
    <source>
        <dbReference type="EMBL" id="MBP0438388.1"/>
    </source>
</evidence>
<comment type="caution">
    <text evidence="1">The sequence shown here is derived from an EMBL/GenBank/DDBJ whole genome shotgun (WGS) entry which is preliminary data.</text>
</comment>